<dbReference type="AlphaFoldDB" id="A0A8H5HKI2"/>
<gene>
    <name evidence="3" type="ORF">D9615_001113</name>
</gene>
<reference evidence="3 4" key="1">
    <citation type="journal article" date="2020" name="ISME J.">
        <title>Uncovering the hidden diversity of litter-decomposition mechanisms in mushroom-forming fungi.</title>
        <authorList>
            <person name="Floudas D."/>
            <person name="Bentzer J."/>
            <person name="Ahren D."/>
            <person name="Johansson T."/>
            <person name="Persson P."/>
            <person name="Tunlid A."/>
        </authorList>
    </citation>
    <scope>NUCLEOTIDE SEQUENCE [LARGE SCALE GENOMIC DNA]</scope>
    <source>
        <strain evidence="3 4">CBS 661.87</strain>
    </source>
</reference>
<evidence type="ECO:0000256" key="2">
    <source>
        <dbReference type="SAM" id="SignalP"/>
    </source>
</evidence>
<sequence length="605" mass="67066">MRGIVILLFLRSCTYCRPVSIYPSGKKTKKITRTSMSAPLGGLPTELYSAILCHIPYPSLQQTVLALSRALPFAPIPLHHLFHSICIAHPDQAPRLYQRLRSGRPRPDEDPGKSFDAALWVRHFSVENWQVDADVLINLLRLLPNLETLNLWIGPSNFAPEHLESLLKPYRPSLKYLSLRFRPYVKKATYYQFLKGSYFDSTLLALSAWPPSPQGLPTLSVVQDPFTPDSADMVQRFAQPIVFFRLDLHLSLLVHSQASSASLKSLRIRIPARPIVQPLTVAYLNPNTQNGSTITRVPPPTIEFLDVSTCSVSEADIEALLIRFRNLQHLILDGCTSLLRGGSPQALGQDLQWWSALGRRCALAGVKKAKDREKELKAWYETLIRNAIASSNPDAPAADELPEPRRTRRGRRGLATATISLRGSTSPPRAVPSSSSVPSIALQRTTGKLPVPPKIHIVPPFPVLRTLSLFPASTTNTSAAVSPDARIQILAEFEKGWNEGIRVIWQKRARMGMTFLRDSVEGAPKARFLKFREGREEDWGAEEEGLEGLEDVGAGGGHMFFRHENMASGLGDVPVLCLAGRDMEAHGHAGGCGHVSARDIWRDNL</sequence>
<dbReference type="OrthoDB" id="3353982at2759"/>
<keyword evidence="4" id="KW-1185">Reference proteome</keyword>
<feature type="compositionally biased region" description="Low complexity" evidence="1">
    <location>
        <begin position="424"/>
        <end position="439"/>
    </location>
</feature>
<feature type="signal peptide" evidence="2">
    <location>
        <begin position="1"/>
        <end position="16"/>
    </location>
</feature>
<evidence type="ECO:0000256" key="1">
    <source>
        <dbReference type="SAM" id="MobiDB-lite"/>
    </source>
</evidence>
<dbReference type="SUPFAM" id="SSF52047">
    <property type="entry name" value="RNI-like"/>
    <property type="match status" value="1"/>
</dbReference>
<organism evidence="3 4">
    <name type="scientific">Tricholomella constricta</name>
    <dbReference type="NCBI Taxonomy" id="117010"/>
    <lineage>
        <taxon>Eukaryota</taxon>
        <taxon>Fungi</taxon>
        <taxon>Dikarya</taxon>
        <taxon>Basidiomycota</taxon>
        <taxon>Agaricomycotina</taxon>
        <taxon>Agaricomycetes</taxon>
        <taxon>Agaricomycetidae</taxon>
        <taxon>Agaricales</taxon>
        <taxon>Tricholomatineae</taxon>
        <taxon>Lyophyllaceae</taxon>
        <taxon>Tricholomella</taxon>
    </lineage>
</organism>
<dbReference type="Gene3D" id="3.80.10.10">
    <property type="entry name" value="Ribonuclease Inhibitor"/>
    <property type="match status" value="1"/>
</dbReference>
<evidence type="ECO:0000313" key="3">
    <source>
        <dbReference type="EMBL" id="KAF5385216.1"/>
    </source>
</evidence>
<comment type="caution">
    <text evidence="3">The sequence shown here is derived from an EMBL/GenBank/DDBJ whole genome shotgun (WGS) entry which is preliminary data.</text>
</comment>
<protein>
    <recommendedName>
        <fullName evidence="5">F-box domain-containing protein</fullName>
    </recommendedName>
</protein>
<accession>A0A8H5HKI2</accession>
<dbReference type="Proteomes" id="UP000565441">
    <property type="component" value="Unassembled WGS sequence"/>
</dbReference>
<evidence type="ECO:0008006" key="5">
    <source>
        <dbReference type="Google" id="ProtNLM"/>
    </source>
</evidence>
<dbReference type="EMBL" id="JAACJP010000004">
    <property type="protein sequence ID" value="KAF5385216.1"/>
    <property type="molecule type" value="Genomic_DNA"/>
</dbReference>
<name>A0A8H5HKI2_9AGAR</name>
<dbReference type="InterPro" id="IPR032675">
    <property type="entry name" value="LRR_dom_sf"/>
</dbReference>
<proteinExistence type="predicted"/>
<keyword evidence="2" id="KW-0732">Signal</keyword>
<feature type="chain" id="PRO_5034575946" description="F-box domain-containing protein" evidence="2">
    <location>
        <begin position="17"/>
        <end position="605"/>
    </location>
</feature>
<feature type="region of interest" description="Disordered" evidence="1">
    <location>
        <begin position="391"/>
        <end position="439"/>
    </location>
</feature>
<evidence type="ECO:0000313" key="4">
    <source>
        <dbReference type="Proteomes" id="UP000565441"/>
    </source>
</evidence>